<reference evidence="1 2" key="1">
    <citation type="submission" date="2021-09" db="EMBL/GenBank/DDBJ databases">
        <title>Genomic insights and catalytic innovation underlie evolution of tropane alkaloids biosynthesis.</title>
        <authorList>
            <person name="Wang Y.-J."/>
            <person name="Tian T."/>
            <person name="Huang J.-P."/>
            <person name="Huang S.-X."/>
        </authorList>
    </citation>
    <scope>NUCLEOTIDE SEQUENCE [LARGE SCALE GENOMIC DNA]</scope>
    <source>
        <strain evidence="1">KIB-2018</strain>
        <tissue evidence="1">Leaf</tissue>
    </source>
</reference>
<sequence length="166" mass="18946">MDWTAIQVKIMLFIGNGRGENDQTSNDEFRLIVIVEFVIKMDCPYAVNELILVLELVASEFENEISLTESPWRDKREIFYQSKTDIAPHAPTVRLPRNRRNKNQSKLGYRAVSAMGGDRGRARTRLGDRSAIGVLRGINQGNKCRAYDDAARFHFMEVPGRIKGCR</sequence>
<comment type="caution">
    <text evidence="1">The sequence shown here is derived from an EMBL/GenBank/DDBJ whole genome shotgun (WGS) entry which is preliminary data.</text>
</comment>
<organism evidence="1 2">
    <name type="scientific">Erythroxylum novogranatense</name>
    <dbReference type="NCBI Taxonomy" id="1862640"/>
    <lineage>
        <taxon>Eukaryota</taxon>
        <taxon>Viridiplantae</taxon>
        <taxon>Streptophyta</taxon>
        <taxon>Embryophyta</taxon>
        <taxon>Tracheophyta</taxon>
        <taxon>Spermatophyta</taxon>
        <taxon>Magnoliopsida</taxon>
        <taxon>eudicotyledons</taxon>
        <taxon>Gunneridae</taxon>
        <taxon>Pentapetalae</taxon>
        <taxon>rosids</taxon>
        <taxon>fabids</taxon>
        <taxon>Malpighiales</taxon>
        <taxon>Erythroxylaceae</taxon>
        <taxon>Erythroxylum</taxon>
    </lineage>
</organism>
<protein>
    <submittedName>
        <fullName evidence="1">Uncharacterized protein</fullName>
    </submittedName>
</protein>
<accession>A0AAV8S3W3</accession>
<proteinExistence type="predicted"/>
<gene>
    <name evidence="1" type="ORF">K2173_010146</name>
</gene>
<geneLocation type="mitochondrion" evidence="1"/>
<dbReference type="EMBL" id="JAIWQS010000263">
    <property type="protein sequence ID" value="KAJ8746874.1"/>
    <property type="molecule type" value="Genomic_DNA"/>
</dbReference>
<dbReference type="Proteomes" id="UP001159364">
    <property type="component" value="Unassembled WGS sequence"/>
</dbReference>
<keyword evidence="1" id="KW-0496">Mitochondrion</keyword>
<dbReference type="AlphaFoldDB" id="A0AAV8S3W3"/>
<evidence type="ECO:0000313" key="2">
    <source>
        <dbReference type="Proteomes" id="UP001159364"/>
    </source>
</evidence>
<name>A0AAV8S3W3_9ROSI</name>
<evidence type="ECO:0000313" key="1">
    <source>
        <dbReference type="EMBL" id="KAJ8746874.1"/>
    </source>
</evidence>
<keyword evidence="2" id="KW-1185">Reference proteome</keyword>